<feature type="region of interest" description="Disordered" evidence="1">
    <location>
        <begin position="1"/>
        <end position="23"/>
    </location>
</feature>
<dbReference type="EMBL" id="VSRR010065467">
    <property type="protein sequence ID" value="MPC84456.1"/>
    <property type="molecule type" value="Genomic_DNA"/>
</dbReference>
<sequence>MNTETQDKDEDQEEEEDGEEEERACLYSRNLSTRQAQVTYHTQGLATSLNLSPSSSSAVAN</sequence>
<protein>
    <submittedName>
        <fullName evidence="2">Uncharacterized protein</fullName>
    </submittedName>
</protein>
<name>A0A5B7IS36_PORTR</name>
<keyword evidence="3" id="KW-1185">Reference proteome</keyword>
<accession>A0A5B7IS36</accession>
<gene>
    <name evidence="2" type="ORF">E2C01_079194</name>
</gene>
<evidence type="ECO:0000313" key="2">
    <source>
        <dbReference type="EMBL" id="MPC84456.1"/>
    </source>
</evidence>
<feature type="compositionally biased region" description="Acidic residues" evidence="1">
    <location>
        <begin position="7"/>
        <end position="22"/>
    </location>
</feature>
<evidence type="ECO:0000313" key="3">
    <source>
        <dbReference type="Proteomes" id="UP000324222"/>
    </source>
</evidence>
<proteinExistence type="predicted"/>
<organism evidence="2 3">
    <name type="scientific">Portunus trituberculatus</name>
    <name type="common">Swimming crab</name>
    <name type="synonym">Neptunus trituberculatus</name>
    <dbReference type="NCBI Taxonomy" id="210409"/>
    <lineage>
        <taxon>Eukaryota</taxon>
        <taxon>Metazoa</taxon>
        <taxon>Ecdysozoa</taxon>
        <taxon>Arthropoda</taxon>
        <taxon>Crustacea</taxon>
        <taxon>Multicrustacea</taxon>
        <taxon>Malacostraca</taxon>
        <taxon>Eumalacostraca</taxon>
        <taxon>Eucarida</taxon>
        <taxon>Decapoda</taxon>
        <taxon>Pleocyemata</taxon>
        <taxon>Brachyura</taxon>
        <taxon>Eubrachyura</taxon>
        <taxon>Portunoidea</taxon>
        <taxon>Portunidae</taxon>
        <taxon>Portuninae</taxon>
        <taxon>Portunus</taxon>
    </lineage>
</organism>
<comment type="caution">
    <text evidence="2">The sequence shown here is derived from an EMBL/GenBank/DDBJ whole genome shotgun (WGS) entry which is preliminary data.</text>
</comment>
<dbReference type="AlphaFoldDB" id="A0A5B7IS36"/>
<evidence type="ECO:0000256" key="1">
    <source>
        <dbReference type="SAM" id="MobiDB-lite"/>
    </source>
</evidence>
<dbReference type="Proteomes" id="UP000324222">
    <property type="component" value="Unassembled WGS sequence"/>
</dbReference>
<reference evidence="2 3" key="1">
    <citation type="submission" date="2019-05" db="EMBL/GenBank/DDBJ databases">
        <title>Another draft genome of Portunus trituberculatus and its Hox gene families provides insights of decapod evolution.</title>
        <authorList>
            <person name="Jeong J.-H."/>
            <person name="Song I."/>
            <person name="Kim S."/>
            <person name="Choi T."/>
            <person name="Kim D."/>
            <person name="Ryu S."/>
            <person name="Kim W."/>
        </authorList>
    </citation>
    <scope>NUCLEOTIDE SEQUENCE [LARGE SCALE GENOMIC DNA]</scope>
    <source>
        <tissue evidence="2">Muscle</tissue>
    </source>
</reference>